<dbReference type="Gene3D" id="3.30.750.24">
    <property type="entry name" value="STAS domain"/>
    <property type="match status" value="1"/>
</dbReference>
<dbReference type="AlphaFoldDB" id="A0A2S9J8M9"/>
<accession>A0A2S9J8M9</accession>
<proteinExistence type="predicted"/>
<dbReference type="InterPro" id="IPR036513">
    <property type="entry name" value="STAS_dom_sf"/>
</dbReference>
<sequence length="128" mass="14304">MKFTVDKHERYVVIEPLTDFLNGEAAAKLKGEFMLRHTGGQRNIVLNLCNVSDADEDGLRMGLLARRLCKASGGLFILTGLNEKLTTLLKMANMEGYFKTAPTVSNAEDMIFGNELRLDLRMGQHDKV</sequence>
<dbReference type="OrthoDB" id="9796110at2"/>
<dbReference type="CDD" id="cd07043">
    <property type="entry name" value="STAS_anti-anti-sigma_factors"/>
    <property type="match status" value="1"/>
</dbReference>
<evidence type="ECO:0000313" key="3">
    <source>
        <dbReference type="Proteomes" id="UP000239711"/>
    </source>
</evidence>
<organism evidence="2 3">
    <name type="scientific">Sphingobacterium haloxyli</name>
    <dbReference type="NCBI Taxonomy" id="2100533"/>
    <lineage>
        <taxon>Bacteria</taxon>
        <taxon>Pseudomonadati</taxon>
        <taxon>Bacteroidota</taxon>
        <taxon>Sphingobacteriia</taxon>
        <taxon>Sphingobacteriales</taxon>
        <taxon>Sphingobacteriaceae</taxon>
        <taxon>Sphingobacterium</taxon>
    </lineage>
</organism>
<gene>
    <name evidence="2" type="ORF">C5745_00495</name>
</gene>
<dbReference type="EMBL" id="PVBQ01000001">
    <property type="protein sequence ID" value="PRD49155.1"/>
    <property type="molecule type" value="Genomic_DNA"/>
</dbReference>
<feature type="domain" description="STAS" evidence="1">
    <location>
        <begin position="1"/>
        <end position="111"/>
    </location>
</feature>
<protein>
    <submittedName>
        <fullName evidence="2">Anti-anti-sigma factor</fullName>
    </submittedName>
</protein>
<evidence type="ECO:0000313" key="2">
    <source>
        <dbReference type="EMBL" id="PRD49155.1"/>
    </source>
</evidence>
<dbReference type="SUPFAM" id="SSF52091">
    <property type="entry name" value="SpoIIaa-like"/>
    <property type="match status" value="1"/>
</dbReference>
<dbReference type="InterPro" id="IPR002645">
    <property type="entry name" value="STAS_dom"/>
</dbReference>
<comment type="caution">
    <text evidence="2">The sequence shown here is derived from an EMBL/GenBank/DDBJ whole genome shotgun (WGS) entry which is preliminary data.</text>
</comment>
<name>A0A2S9J8M9_9SPHI</name>
<evidence type="ECO:0000259" key="1">
    <source>
        <dbReference type="PROSITE" id="PS50801"/>
    </source>
</evidence>
<dbReference type="PROSITE" id="PS50801">
    <property type="entry name" value="STAS"/>
    <property type="match status" value="1"/>
</dbReference>
<dbReference type="RefSeq" id="WP_105714995.1">
    <property type="nucleotide sequence ID" value="NZ_PVBQ01000001.1"/>
</dbReference>
<reference evidence="2 3" key="1">
    <citation type="submission" date="2018-02" db="EMBL/GenBank/DDBJ databases">
        <title>The draft genome of Sphingobacterium sp. 5JN-11.</title>
        <authorList>
            <person name="Liu L."/>
            <person name="Li L."/>
            <person name="Liang L."/>
            <person name="Zhang X."/>
            <person name="Wang T."/>
        </authorList>
    </citation>
    <scope>NUCLEOTIDE SEQUENCE [LARGE SCALE GENOMIC DNA]</scope>
    <source>
        <strain evidence="2 3">5JN-11</strain>
    </source>
</reference>
<dbReference type="Pfam" id="PF01740">
    <property type="entry name" value="STAS"/>
    <property type="match status" value="1"/>
</dbReference>
<dbReference type="Proteomes" id="UP000239711">
    <property type="component" value="Unassembled WGS sequence"/>
</dbReference>
<keyword evidence="3" id="KW-1185">Reference proteome</keyword>